<sequence>MKKTIFAGAIAIASMGVASAQGLYDLAPNDDAQESSPVKWYATANVGYDDNVTPTITSGPGHEQSAGYLSAYVGATFVSVTPQTTWDVYGQIGGIYYFDPIVTSNGTDTEDLFGEARLGFNITHRVSERLRLSSRNYVSYEMEPDYAYGMSSDRSLEQYLYYRTDNSIGYQWTERFGTYAGFAIYGADYQNSASANDRTTWEAYLQLRYRATPQTVWTAGYRYGQTDRDVLGDSTSHYLTVGVEHRFSPNTVFAGNIGAQIRDTDNGSDGTSPYIDLALRSQVNEQFGYRLFARYGYEDWDTTQGIDGVGLVAYDTNETFRFGITGDYIVSPQLTLFAGANIIYTDYSDGVRSNGTAGPNTDVSLYNLNIGFAYAINDAWSLTGSYNYTNSISDDISSRDYSRNRVQIGARVDF</sequence>
<accession>A0A8J7SI98</accession>
<keyword evidence="4" id="KW-1185">Reference proteome</keyword>
<organism evidence="3 4">
    <name type="scientific">Persicirhabdus sediminis</name>
    <dbReference type="NCBI Taxonomy" id="454144"/>
    <lineage>
        <taxon>Bacteria</taxon>
        <taxon>Pseudomonadati</taxon>
        <taxon>Verrucomicrobiota</taxon>
        <taxon>Verrucomicrobiia</taxon>
        <taxon>Verrucomicrobiales</taxon>
        <taxon>Verrucomicrobiaceae</taxon>
        <taxon>Persicirhabdus</taxon>
    </lineage>
</organism>
<evidence type="ECO:0000313" key="4">
    <source>
        <dbReference type="Proteomes" id="UP000624703"/>
    </source>
</evidence>
<evidence type="ECO:0000256" key="2">
    <source>
        <dbReference type="SAM" id="SignalP"/>
    </source>
</evidence>
<dbReference type="Gene3D" id="2.40.160.40">
    <property type="entry name" value="monomeric porin ompg"/>
    <property type="match status" value="1"/>
</dbReference>
<name>A0A8J7SI98_9BACT</name>
<dbReference type="SUPFAM" id="SSF56935">
    <property type="entry name" value="Porins"/>
    <property type="match status" value="1"/>
</dbReference>
<evidence type="ECO:0000313" key="3">
    <source>
        <dbReference type="EMBL" id="MBK1790424.1"/>
    </source>
</evidence>
<evidence type="ECO:0008006" key="5">
    <source>
        <dbReference type="Google" id="ProtNLM"/>
    </source>
</evidence>
<feature type="signal peptide" evidence="2">
    <location>
        <begin position="1"/>
        <end position="20"/>
    </location>
</feature>
<gene>
    <name evidence="3" type="ORF">JIN82_04545</name>
</gene>
<protein>
    <recommendedName>
        <fullName evidence="5">Outer membrane protein beta-barrel domain-containing protein</fullName>
    </recommendedName>
</protein>
<evidence type="ECO:0000256" key="1">
    <source>
        <dbReference type="ARBA" id="ARBA00022729"/>
    </source>
</evidence>
<dbReference type="Proteomes" id="UP000624703">
    <property type="component" value="Unassembled WGS sequence"/>
</dbReference>
<feature type="chain" id="PRO_5035177887" description="Outer membrane protein beta-barrel domain-containing protein" evidence="2">
    <location>
        <begin position="21"/>
        <end position="414"/>
    </location>
</feature>
<dbReference type="EMBL" id="JAENIM010000021">
    <property type="protein sequence ID" value="MBK1790424.1"/>
    <property type="molecule type" value="Genomic_DNA"/>
</dbReference>
<proteinExistence type="predicted"/>
<keyword evidence="1 2" id="KW-0732">Signal</keyword>
<comment type="caution">
    <text evidence="3">The sequence shown here is derived from an EMBL/GenBank/DDBJ whole genome shotgun (WGS) entry which is preliminary data.</text>
</comment>
<dbReference type="AlphaFoldDB" id="A0A8J7SI98"/>
<dbReference type="InterPro" id="IPR053713">
    <property type="entry name" value="Bact_OM_Channel_sf"/>
</dbReference>
<reference evidence="3" key="1">
    <citation type="submission" date="2021-01" db="EMBL/GenBank/DDBJ databases">
        <title>Modified the classification status of verrucomicrobia.</title>
        <authorList>
            <person name="Feng X."/>
        </authorList>
    </citation>
    <scope>NUCLEOTIDE SEQUENCE</scope>
    <source>
        <strain evidence="3">_KCTC 22039</strain>
    </source>
</reference>
<dbReference type="RefSeq" id="WP_200310455.1">
    <property type="nucleotide sequence ID" value="NZ_JAENIM010000021.1"/>
</dbReference>